<feature type="non-terminal residue" evidence="14">
    <location>
        <position position="143"/>
    </location>
</feature>
<proteinExistence type="inferred from homology"/>
<dbReference type="Gene3D" id="1.20.1070.10">
    <property type="entry name" value="Rhodopsin 7-helix transmembrane proteins"/>
    <property type="match status" value="1"/>
</dbReference>
<dbReference type="PANTHER" id="PTHR24229">
    <property type="entry name" value="NEUROPEPTIDES RECEPTOR"/>
    <property type="match status" value="1"/>
</dbReference>
<dbReference type="AlphaFoldDB" id="A0AAD1S559"/>
<evidence type="ECO:0000256" key="5">
    <source>
        <dbReference type="ARBA" id="ARBA00023040"/>
    </source>
</evidence>
<keyword evidence="3 11" id="KW-0812">Transmembrane</keyword>
<protein>
    <submittedName>
        <fullName evidence="14">Neuropeptides B W receptor type 1</fullName>
    </submittedName>
</protein>
<keyword evidence="8 11" id="KW-0675">Receptor</keyword>
<dbReference type="InterPro" id="IPR017452">
    <property type="entry name" value="GPCR_Rhodpsn_7TM"/>
</dbReference>
<gene>
    <name evidence="14" type="ORF">PECUL_23A035047</name>
</gene>
<organism evidence="14 15">
    <name type="scientific">Pelobates cultripes</name>
    <name type="common">Western spadefoot toad</name>
    <dbReference type="NCBI Taxonomy" id="61616"/>
    <lineage>
        <taxon>Eukaryota</taxon>
        <taxon>Metazoa</taxon>
        <taxon>Chordata</taxon>
        <taxon>Craniata</taxon>
        <taxon>Vertebrata</taxon>
        <taxon>Euteleostomi</taxon>
        <taxon>Amphibia</taxon>
        <taxon>Batrachia</taxon>
        <taxon>Anura</taxon>
        <taxon>Pelobatoidea</taxon>
        <taxon>Pelobatidae</taxon>
        <taxon>Pelobates</taxon>
    </lineage>
</organism>
<keyword evidence="7" id="KW-1015">Disulfide bond</keyword>
<keyword evidence="14" id="KW-0527">Neuropeptide</keyword>
<dbReference type="GO" id="GO:0043005">
    <property type="term" value="C:neuron projection"/>
    <property type="evidence" value="ECO:0007669"/>
    <property type="project" value="TreeGrafter"/>
</dbReference>
<keyword evidence="9" id="KW-0325">Glycoprotein</keyword>
<evidence type="ECO:0000313" key="14">
    <source>
        <dbReference type="EMBL" id="CAH2285206.1"/>
    </source>
</evidence>
<evidence type="ECO:0000313" key="15">
    <source>
        <dbReference type="Proteomes" id="UP001295444"/>
    </source>
</evidence>
<dbReference type="GO" id="GO:0008188">
    <property type="term" value="F:neuropeptide receptor activity"/>
    <property type="evidence" value="ECO:0007669"/>
    <property type="project" value="InterPro"/>
</dbReference>
<feature type="transmembrane region" description="Helical" evidence="12">
    <location>
        <begin position="30"/>
        <end position="57"/>
    </location>
</feature>
<dbReference type="PROSITE" id="PS50262">
    <property type="entry name" value="G_PROTEIN_RECEP_F1_2"/>
    <property type="match status" value="1"/>
</dbReference>
<evidence type="ECO:0000256" key="3">
    <source>
        <dbReference type="ARBA" id="ARBA00022692"/>
    </source>
</evidence>
<sequence length="143" mass="16262">MENISMTLLSNSSRRPEWFNGSMPQIIPNFYLALPIIYSIICAVGLTGNTAVIYVILKAPKMKSVTNMFILNLAIADELFTLVLPINIVDYLLLQWPFGEFMCKLIISIDEYNTFSSLYFLTVMSIDRYLVVVATVESKKLTF</sequence>
<dbReference type="Proteomes" id="UP001295444">
    <property type="component" value="Chromosome 04"/>
</dbReference>
<evidence type="ECO:0000256" key="8">
    <source>
        <dbReference type="ARBA" id="ARBA00023170"/>
    </source>
</evidence>
<comment type="similarity">
    <text evidence="11">Belongs to the G-protein coupled receptor 1 family.</text>
</comment>
<dbReference type="Pfam" id="PF00001">
    <property type="entry name" value="7tm_1"/>
    <property type="match status" value="1"/>
</dbReference>
<reference evidence="14" key="1">
    <citation type="submission" date="2022-03" db="EMBL/GenBank/DDBJ databases">
        <authorList>
            <person name="Alioto T."/>
            <person name="Alioto T."/>
            <person name="Gomez Garrido J."/>
        </authorList>
    </citation>
    <scope>NUCLEOTIDE SEQUENCE</scope>
</reference>
<keyword evidence="15" id="KW-1185">Reference proteome</keyword>
<evidence type="ECO:0000259" key="13">
    <source>
        <dbReference type="PROSITE" id="PS50262"/>
    </source>
</evidence>
<evidence type="ECO:0000256" key="6">
    <source>
        <dbReference type="ARBA" id="ARBA00023136"/>
    </source>
</evidence>
<evidence type="ECO:0000256" key="12">
    <source>
        <dbReference type="SAM" id="Phobius"/>
    </source>
</evidence>
<evidence type="ECO:0000256" key="7">
    <source>
        <dbReference type="ARBA" id="ARBA00023157"/>
    </source>
</evidence>
<evidence type="ECO:0000256" key="10">
    <source>
        <dbReference type="ARBA" id="ARBA00023224"/>
    </source>
</evidence>
<keyword evidence="6 12" id="KW-0472">Membrane</keyword>
<evidence type="ECO:0000256" key="9">
    <source>
        <dbReference type="ARBA" id="ARBA00023180"/>
    </source>
</evidence>
<evidence type="ECO:0000256" key="4">
    <source>
        <dbReference type="ARBA" id="ARBA00022989"/>
    </source>
</evidence>
<dbReference type="GO" id="GO:0005886">
    <property type="term" value="C:plasma membrane"/>
    <property type="evidence" value="ECO:0007669"/>
    <property type="project" value="UniProtKB-SubCell"/>
</dbReference>
<dbReference type="InterPro" id="IPR009150">
    <property type="entry name" value="Neuropept_B/W_rcpt"/>
</dbReference>
<keyword evidence="5 11" id="KW-0297">G-protein coupled receptor</keyword>
<dbReference type="PRINTS" id="PR00237">
    <property type="entry name" value="GPCRRHODOPSN"/>
</dbReference>
<dbReference type="PROSITE" id="PS00237">
    <property type="entry name" value="G_PROTEIN_RECEP_F1_1"/>
    <property type="match status" value="1"/>
</dbReference>
<feature type="domain" description="G-protein coupled receptors family 1 profile" evidence="13">
    <location>
        <begin position="48"/>
        <end position="143"/>
    </location>
</feature>
<evidence type="ECO:0000256" key="11">
    <source>
        <dbReference type="RuleBase" id="RU000688"/>
    </source>
</evidence>
<keyword evidence="4 12" id="KW-1133">Transmembrane helix</keyword>
<dbReference type="SUPFAM" id="SSF81321">
    <property type="entry name" value="Family A G protein-coupled receptor-like"/>
    <property type="match status" value="1"/>
</dbReference>
<dbReference type="PANTHER" id="PTHR24229:SF47">
    <property type="entry name" value="NEUROPEPTIDES B_W RECEPTOR TYPE 1"/>
    <property type="match status" value="1"/>
</dbReference>
<name>A0AAD1S559_PELCU</name>
<dbReference type="PRINTS" id="PR01855">
    <property type="entry name" value="NRPEPTIDEWR"/>
</dbReference>
<dbReference type="EMBL" id="OW240915">
    <property type="protein sequence ID" value="CAH2285206.1"/>
    <property type="molecule type" value="Genomic_DNA"/>
</dbReference>
<keyword evidence="2" id="KW-1003">Cell membrane</keyword>
<comment type="subcellular location">
    <subcellularLocation>
        <location evidence="1">Cell membrane</location>
        <topology evidence="1">Multi-pass membrane protein</topology>
    </subcellularLocation>
</comment>
<keyword evidence="10 11" id="KW-0807">Transducer</keyword>
<dbReference type="InterPro" id="IPR000276">
    <property type="entry name" value="GPCR_Rhodpsn"/>
</dbReference>
<evidence type="ECO:0000256" key="1">
    <source>
        <dbReference type="ARBA" id="ARBA00004651"/>
    </source>
</evidence>
<feature type="transmembrane region" description="Helical" evidence="12">
    <location>
        <begin position="69"/>
        <end position="94"/>
    </location>
</feature>
<dbReference type="GO" id="GO:0042923">
    <property type="term" value="F:neuropeptide binding"/>
    <property type="evidence" value="ECO:0007669"/>
    <property type="project" value="TreeGrafter"/>
</dbReference>
<evidence type="ECO:0000256" key="2">
    <source>
        <dbReference type="ARBA" id="ARBA00022475"/>
    </source>
</evidence>
<accession>A0AAD1S559</accession>